<name>A0AAV1HSZ5_9CHLO</name>
<dbReference type="EMBL" id="CAUYUE010000002">
    <property type="protein sequence ID" value="CAK0738938.1"/>
    <property type="molecule type" value="Genomic_DNA"/>
</dbReference>
<proteinExistence type="predicted"/>
<protein>
    <submittedName>
        <fullName evidence="1">Uncharacterized protein</fullName>
    </submittedName>
</protein>
<evidence type="ECO:0000313" key="2">
    <source>
        <dbReference type="Proteomes" id="UP001314263"/>
    </source>
</evidence>
<keyword evidence="2" id="KW-1185">Reference proteome</keyword>
<organism evidence="1 2">
    <name type="scientific">Coccomyxa viridis</name>
    <dbReference type="NCBI Taxonomy" id="1274662"/>
    <lineage>
        <taxon>Eukaryota</taxon>
        <taxon>Viridiplantae</taxon>
        <taxon>Chlorophyta</taxon>
        <taxon>core chlorophytes</taxon>
        <taxon>Trebouxiophyceae</taxon>
        <taxon>Trebouxiophyceae incertae sedis</taxon>
        <taxon>Coccomyxaceae</taxon>
        <taxon>Coccomyxa</taxon>
    </lineage>
</organism>
<accession>A0AAV1HSZ5</accession>
<sequence length="141" mass="15173">MWQPDAALTCIPARPKLDLQQALRQCETCVAPLPMARRINCISATSHTCPTSARPLDTSVVCKLTLYSSAPASALQNLWCSESLQCHAPSIQRVLGKLASASEALASAASMPLHAISLLYAHACILWPSPSYTGILWLKTK</sequence>
<dbReference type="Proteomes" id="UP001314263">
    <property type="component" value="Unassembled WGS sequence"/>
</dbReference>
<comment type="caution">
    <text evidence="1">The sequence shown here is derived from an EMBL/GenBank/DDBJ whole genome shotgun (WGS) entry which is preliminary data.</text>
</comment>
<evidence type="ECO:0000313" key="1">
    <source>
        <dbReference type="EMBL" id="CAK0738938.1"/>
    </source>
</evidence>
<reference evidence="1 2" key="1">
    <citation type="submission" date="2023-10" db="EMBL/GenBank/DDBJ databases">
        <authorList>
            <person name="Maclean D."/>
            <person name="Macfadyen A."/>
        </authorList>
    </citation>
    <scope>NUCLEOTIDE SEQUENCE [LARGE SCALE GENOMIC DNA]</scope>
</reference>
<gene>
    <name evidence="1" type="ORF">CVIRNUC_001114</name>
</gene>
<dbReference type="AlphaFoldDB" id="A0AAV1HSZ5"/>